<keyword evidence="2" id="KW-1185">Reference proteome</keyword>
<evidence type="ECO:0000313" key="2">
    <source>
        <dbReference type="Proteomes" id="UP000798662"/>
    </source>
</evidence>
<evidence type="ECO:0000313" key="1">
    <source>
        <dbReference type="EMBL" id="KAK1859858.1"/>
    </source>
</evidence>
<sequence>MALAGFVGAPLAGSAASTRRGLPQSGLRSICGARPAAAAAPAAAARLRMVAEPPPAVSAPRPTVAAAAELQEERTAPFRGRTGVVLMNIGTPASLSTDDVREYLRQFLGDQRVVDLPPMLKWFVLNLFILRTRPAESAEAYSSVWDAERGSPLLYHSEDLAVKLQALLGDGFDVKLGMQYCEPNIATVMAEYKQAGVDRVVVVPMYPQFASSSTGAAIELVYKVAANVYSTPYLHVVPAFYDHPAYIKSYGTLVRDVIGQGCSKFDHLMMSFHGVPEKHCTQTDDTEMYCHKVENCCSQVVLANRNCYRAQSFATARRLAAELGIPEGKYSIAFQSRLSAAGPEWIKPYTDLEFARLAKEGVRKLAVVVPSFTVDCLETLEEIGIRGVEEFTEAGGEELTLIPCLNSDDQWAKGLIEIMKDSCPMGTFDATAAYLFAFDEPSPDQRAAALASGAPTSVVLLPKKAGGPMGKSGLGPAPRAGGRGGGSVDDAAAGLGAVRLGGGAPRPGAGARRGAVGLRPREEGGGPRPAAAPLTAAGKGVRQRTRRLNVAALVRDDASRPSVVVLVGATGGGKSTLLGSAALGALTVRVRVAAGSVAPGDRLLAAPSNQVLTVKGVEDGVGRRVKGAAVAGQAGLVSLGLSGGVAGLALSSAFVLGDPAAPPVVATRFAATLLMAATAPVLLPGARAVAVLGNAAVAVVVARLGCARRGGGAADASAAAGDGAATAGTEAAGGSQHRPPARPRMLVAGQSAAVVIHTTESPVVLETYAALKALGRFTLRVGTRTVGAGVVTRVLPPKRLRSQLAGGAWRPIVDGEIGEGRGDPPAGTAAAAAPMATA</sequence>
<organism evidence="1 2">
    <name type="scientific">Pyropia yezoensis</name>
    <name type="common">Susabi-nori</name>
    <name type="synonym">Porphyra yezoensis</name>
    <dbReference type="NCBI Taxonomy" id="2788"/>
    <lineage>
        <taxon>Eukaryota</taxon>
        <taxon>Rhodophyta</taxon>
        <taxon>Bangiophyceae</taxon>
        <taxon>Bangiales</taxon>
        <taxon>Bangiaceae</taxon>
        <taxon>Pyropia</taxon>
    </lineage>
</organism>
<comment type="caution">
    <text evidence="1">The sequence shown here is derived from an EMBL/GenBank/DDBJ whole genome shotgun (WGS) entry which is preliminary data.</text>
</comment>
<dbReference type="EMBL" id="CM020618">
    <property type="protein sequence ID" value="KAK1859858.1"/>
    <property type="molecule type" value="Genomic_DNA"/>
</dbReference>
<accession>A0ACC3BQG2</accession>
<name>A0ACC3BQG2_PYRYE</name>
<protein>
    <submittedName>
        <fullName evidence="1">Uncharacterized protein</fullName>
    </submittedName>
</protein>
<reference evidence="1" key="1">
    <citation type="submission" date="2019-11" db="EMBL/GenBank/DDBJ databases">
        <title>Nori genome reveals adaptations in red seaweeds to the harsh intertidal environment.</title>
        <authorList>
            <person name="Wang D."/>
            <person name="Mao Y."/>
        </authorList>
    </citation>
    <scope>NUCLEOTIDE SEQUENCE</scope>
    <source>
        <tissue evidence="1">Gametophyte</tissue>
    </source>
</reference>
<dbReference type="Proteomes" id="UP000798662">
    <property type="component" value="Chromosome 1"/>
</dbReference>
<gene>
    <name evidence="1" type="ORF">I4F81_002451</name>
</gene>
<proteinExistence type="predicted"/>